<evidence type="ECO:0000313" key="6">
    <source>
        <dbReference type="Proteomes" id="UP000563151"/>
    </source>
</evidence>
<keyword evidence="3" id="KW-0067">ATP-binding</keyword>
<gene>
    <name evidence="5" type="primary">pxpB</name>
    <name evidence="5" type="ORF">HGG79_08020</name>
</gene>
<keyword evidence="6" id="KW-1185">Reference proteome</keyword>
<dbReference type="SMART" id="SM00796">
    <property type="entry name" value="AHS1"/>
    <property type="match status" value="1"/>
</dbReference>
<dbReference type="AlphaFoldDB" id="A0A923J0H3"/>
<sequence length="242" mass="27778">MYKEPKYLIAGDKAITVEFGDEIKEEINKLVRNMSFAINKEKIKGITEIIPTYRSVSIQYNPLEIGINELIEKLKEIYENIDSIKLPLAKIIEIPTVYGGEYGPDIEFVARHNNMSIEQVIKFHTSVDYLIYMLGFTPGFTYLGGLPKEIETPRLKTPRTKIPAGSTGIAGKQTGIYPIESPGGWQLIGRTPLKFYNPKRNPPIIFNAGDYLRFIPINEREYKQILKLVDENKYEVKFRNKE</sequence>
<evidence type="ECO:0000256" key="1">
    <source>
        <dbReference type="ARBA" id="ARBA00022741"/>
    </source>
</evidence>
<dbReference type="RefSeq" id="WP_035148271.1">
    <property type="nucleotide sequence ID" value="NZ_JAAZWO010000007.1"/>
</dbReference>
<dbReference type="SUPFAM" id="SSF160467">
    <property type="entry name" value="PH0987 N-terminal domain-like"/>
    <property type="match status" value="1"/>
</dbReference>
<dbReference type="PANTHER" id="PTHR34698:SF2">
    <property type="entry name" value="5-OXOPROLINASE SUBUNIT B"/>
    <property type="match status" value="1"/>
</dbReference>
<evidence type="ECO:0000259" key="4">
    <source>
        <dbReference type="SMART" id="SM00796"/>
    </source>
</evidence>
<proteinExistence type="predicted"/>
<dbReference type="Proteomes" id="UP000563151">
    <property type="component" value="Unassembled WGS sequence"/>
</dbReference>
<evidence type="ECO:0000256" key="3">
    <source>
        <dbReference type="ARBA" id="ARBA00022840"/>
    </source>
</evidence>
<evidence type="ECO:0000313" key="5">
    <source>
        <dbReference type="EMBL" id="MBC2397719.1"/>
    </source>
</evidence>
<feature type="domain" description="Carboxyltransferase" evidence="4">
    <location>
        <begin position="5"/>
        <end position="206"/>
    </location>
</feature>
<name>A0A923J0H3_CLOTT</name>
<dbReference type="InterPro" id="IPR003833">
    <property type="entry name" value="CT_C_D"/>
</dbReference>
<dbReference type="EC" id="3.5.2.9" evidence="5"/>
<dbReference type="PANTHER" id="PTHR34698">
    <property type="entry name" value="5-OXOPROLINASE SUBUNIT B"/>
    <property type="match status" value="1"/>
</dbReference>
<evidence type="ECO:0000256" key="2">
    <source>
        <dbReference type="ARBA" id="ARBA00022801"/>
    </source>
</evidence>
<keyword evidence="1" id="KW-0547">Nucleotide-binding</keyword>
<dbReference type="Gene3D" id="3.30.1360.40">
    <property type="match status" value="1"/>
</dbReference>
<dbReference type="InterPro" id="IPR010016">
    <property type="entry name" value="PxpB"/>
</dbReference>
<dbReference type="SUPFAM" id="SSF50891">
    <property type="entry name" value="Cyclophilin-like"/>
    <property type="match status" value="1"/>
</dbReference>
<dbReference type="Gene3D" id="2.40.100.10">
    <property type="entry name" value="Cyclophilin-like"/>
    <property type="match status" value="1"/>
</dbReference>
<dbReference type="EMBL" id="JAAZWO010000007">
    <property type="protein sequence ID" value="MBC2397719.1"/>
    <property type="molecule type" value="Genomic_DNA"/>
</dbReference>
<dbReference type="InterPro" id="IPR029000">
    <property type="entry name" value="Cyclophilin-like_dom_sf"/>
</dbReference>
<dbReference type="GO" id="GO:0005524">
    <property type="term" value="F:ATP binding"/>
    <property type="evidence" value="ECO:0007669"/>
    <property type="project" value="UniProtKB-KW"/>
</dbReference>
<reference evidence="5 6" key="1">
    <citation type="submission" date="2020-04" db="EMBL/GenBank/DDBJ databases">
        <title>Genomic insights into acetone-butanol-ethanol (ABE) fermentation by sequencing solventogenic clostridia strains.</title>
        <authorList>
            <person name="Brown S."/>
        </authorList>
    </citation>
    <scope>NUCLEOTIDE SEQUENCE [LARGE SCALE GENOMIC DNA]</scope>
    <source>
        <strain evidence="5 6">DJ011</strain>
    </source>
</reference>
<keyword evidence="2 5" id="KW-0378">Hydrolase</keyword>
<dbReference type="NCBIfam" id="TIGR00370">
    <property type="entry name" value="5-oxoprolinase subunit PxpB"/>
    <property type="match status" value="1"/>
</dbReference>
<protein>
    <submittedName>
        <fullName evidence="5">5-oxoprolinase subunit PxpB</fullName>
        <ecNumber evidence="5">3.5.2.9</ecNumber>
    </submittedName>
</protein>
<accession>A0A923J0H3</accession>
<organism evidence="5 6">
    <name type="scientific">Clostridium tetanomorphum</name>
    <dbReference type="NCBI Taxonomy" id="1553"/>
    <lineage>
        <taxon>Bacteria</taxon>
        <taxon>Bacillati</taxon>
        <taxon>Bacillota</taxon>
        <taxon>Clostridia</taxon>
        <taxon>Eubacteriales</taxon>
        <taxon>Clostridiaceae</taxon>
        <taxon>Clostridium</taxon>
    </lineage>
</organism>
<dbReference type="GO" id="GO:0017168">
    <property type="term" value="F:5-oxoprolinase (ATP-hydrolyzing) activity"/>
    <property type="evidence" value="ECO:0007669"/>
    <property type="project" value="UniProtKB-EC"/>
</dbReference>
<comment type="caution">
    <text evidence="5">The sequence shown here is derived from an EMBL/GenBank/DDBJ whole genome shotgun (WGS) entry which is preliminary data.</text>
</comment>
<dbReference type="Pfam" id="PF02682">
    <property type="entry name" value="CT_C_D"/>
    <property type="match status" value="1"/>
</dbReference>